<name>B8BKU4_ORYSI</name>
<dbReference type="SUPFAM" id="SSF52058">
    <property type="entry name" value="L domain-like"/>
    <property type="match status" value="1"/>
</dbReference>
<evidence type="ECO:0000313" key="4">
    <source>
        <dbReference type="EMBL" id="EEC68279.1"/>
    </source>
</evidence>
<proteinExistence type="predicted"/>
<evidence type="ECO:0008006" key="6">
    <source>
        <dbReference type="Google" id="ProtNLM"/>
    </source>
</evidence>
<dbReference type="OMA" id="MFHYART"/>
<organism evidence="4 5">
    <name type="scientific">Oryza sativa subsp. indica</name>
    <name type="common">Rice</name>
    <dbReference type="NCBI Taxonomy" id="39946"/>
    <lineage>
        <taxon>Eukaryota</taxon>
        <taxon>Viridiplantae</taxon>
        <taxon>Streptophyta</taxon>
        <taxon>Embryophyta</taxon>
        <taxon>Tracheophyta</taxon>
        <taxon>Spermatophyta</taxon>
        <taxon>Magnoliopsida</taxon>
        <taxon>Liliopsida</taxon>
        <taxon>Poales</taxon>
        <taxon>Poaceae</taxon>
        <taxon>BOP clade</taxon>
        <taxon>Oryzoideae</taxon>
        <taxon>Oryzeae</taxon>
        <taxon>Oryzinae</taxon>
        <taxon>Oryza</taxon>
        <taxon>Oryza sativa</taxon>
    </lineage>
</organism>
<accession>B8BKU4</accession>
<reference evidence="4 5" key="1">
    <citation type="journal article" date="2005" name="PLoS Biol.">
        <title>The genomes of Oryza sativa: a history of duplications.</title>
        <authorList>
            <person name="Yu J."/>
            <person name="Wang J."/>
            <person name="Lin W."/>
            <person name="Li S."/>
            <person name="Li H."/>
            <person name="Zhou J."/>
            <person name="Ni P."/>
            <person name="Dong W."/>
            <person name="Hu S."/>
            <person name="Zeng C."/>
            <person name="Zhang J."/>
            <person name="Zhang Y."/>
            <person name="Li R."/>
            <person name="Xu Z."/>
            <person name="Li S."/>
            <person name="Li X."/>
            <person name="Zheng H."/>
            <person name="Cong L."/>
            <person name="Lin L."/>
            <person name="Yin J."/>
            <person name="Geng J."/>
            <person name="Li G."/>
            <person name="Shi J."/>
            <person name="Liu J."/>
            <person name="Lv H."/>
            <person name="Li J."/>
            <person name="Wang J."/>
            <person name="Deng Y."/>
            <person name="Ran L."/>
            <person name="Shi X."/>
            <person name="Wang X."/>
            <person name="Wu Q."/>
            <person name="Li C."/>
            <person name="Ren X."/>
            <person name="Wang J."/>
            <person name="Wang X."/>
            <person name="Li D."/>
            <person name="Liu D."/>
            <person name="Zhang X."/>
            <person name="Ji Z."/>
            <person name="Zhao W."/>
            <person name="Sun Y."/>
            <person name="Zhang Z."/>
            <person name="Bao J."/>
            <person name="Han Y."/>
            <person name="Dong L."/>
            <person name="Ji J."/>
            <person name="Chen P."/>
            <person name="Wu S."/>
            <person name="Liu J."/>
            <person name="Xiao Y."/>
            <person name="Bu D."/>
            <person name="Tan J."/>
            <person name="Yang L."/>
            <person name="Ye C."/>
            <person name="Zhang J."/>
            <person name="Xu J."/>
            <person name="Zhou Y."/>
            <person name="Yu Y."/>
            <person name="Zhang B."/>
            <person name="Zhuang S."/>
            <person name="Wei H."/>
            <person name="Liu B."/>
            <person name="Lei M."/>
            <person name="Yu H."/>
            <person name="Li Y."/>
            <person name="Xu H."/>
            <person name="Wei S."/>
            <person name="He X."/>
            <person name="Fang L."/>
            <person name="Zhang Z."/>
            <person name="Zhang Y."/>
            <person name="Huang X."/>
            <person name="Su Z."/>
            <person name="Tong W."/>
            <person name="Li J."/>
            <person name="Tong Z."/>
            <person name="Li S."/>
            <person name="Ye J."/>
            <person name="Wang L."/>
            <person name="Fang L."/>
            <person name="Lei T."/>
            <person name="Chen C."/>
            <person name="Chen H."/>
            <person name="Xu Z."/>
            <person name="Li H."/>
            <person name="Huang H."/>
            <person name="Zhang F."/>
            <person name="Xu H."/>
            <person name="Li N."/>
            <person name="Zhao C."/>
            <person name="Li S."/>
            <person name="Dong L."/>
            <person name="Huang Y."/>
            <person name="Li L."/>
            <person name="Xi Y."/>
            <person name="Qi Q."/>
            <person name="Li W."/>
            <person name="Zhang B."/>
            <person name="Hu W."/>
            <person name="Zhang Y."/>
            <person name="Tian X."/>
            <person name="Jiao Y."/>
            <person name="Liang X."/>
            <person name="Jin J."/>
            <person name="Gao L."/>
            <person name="Zheng W."/>
            <person name="Hao B."/>
            <person name="Liu S."/>
            <person name="Wang W."/>
            <person name="Yuan L."/>
            <person name="Cao M."/>
            <person name="McDermott J."/>
            <person name="Samudrala R."/>
            <person name="Wang J."/>
            <person name="Wong G.K."/>
            <person name="Yang H."/>
        </authorList>
    </citation>
    <scope>NUCLEOTIDE SEQUENCE [LARGE SCALE GENOMIC DNA]</scope>
    <source>
        <strain evidence="5">cv. 93-11</strain>
    </source>
</reference>
<dbReference type="InterPro" id="IPR032675">
    <property type="entry name" value="LRR_dom_sf"/>
</dbReference>
<evidence type="ECO:0000256" key="1">
    <source>
        <dbReference type="SAM" id="MobiDB-lite"/>
    </source>
</evidence>
<feature type="region of interest" description="Disordered" evidence="1">
    <location>
        <begin position="1"/>
        <end position="49"/>
    </location>
</feature>
<dbReference type="OrthoDB" id="613853at2759"/>
<dbReference type="HOGENOM" id="CLU_010721_4_1_1"/>
<dbReference type="Pfam" id="PF00646">
    <property type="entry name" value="F-box"/>
    <property type="match status" value="1"/>
</dbReference>
<dbReference type="InterPro" id="IPR055357">
    <property type="entry name" value="LRR_At1g61320_AtMIF1"/>
</dbReference>
<evidence type="ECO:0000259" key="3">
    <source>
        <dbReference type="Pfam" id="PF23622"/>
    </source>
</evidence>
<feature type="domain" description="F-box" evidence="2">
    <location>
        <begin position="53"/>
        <end position="87"/>
    </location>
</feature>
<dbReference type="EMBL" id="CM000136">
    <property type="protein sequence ID" value="EEC68279.1"/>
    <property type="molecule type" value="Genomic_DNA"/>
</dbReference>
<sequence>MIDLSTPQRRRWRPRVGGSSTSQAERKVATKRKEFPLQRDDSSPCDKTTKLDIPSLPEDLLLMILSHVPMRDAARAACVSHAFLHSWRCYPNLIFNAENLALNRKGVNDNETPVDFIAIVDNIMRNHSGVGVKIFKLELGPGYAVHPSHLDRWLKAASTLKIKEFAFELPLRNKTEYTFPYSHLLSDNRRGNSVQSFHLSSCTLHPTLQFECLISLKSVHLSWVDITGEELACFISNSFNLESLEISSCCKIGFLKTTSVLQKLNCLRVQHSHRLDMIEINAPMLSSFHYRGPLTVISLGDAVQLRDVNLLLYPWHRMFHYARTKLPTIARNVENLFLMTRDEDVNTPMVPNKFLYLRYLEMVFIGPRKESPPCYDFFSLVFFLDASPALETFVLHLDSVGTKNDRILEDSSELRKLPKCNYSNLKNVKITGLMSSKTLVELISHILDNTPSLEFLTLDTRIYGFKYEIRRFISWDCGIMMTTDDRMESELDRELLMSDSDLIEAYRAPQVIRRYIEGKVPSTVNFEVIEPCRKRVIVETSRGPRL</sequence>
<gene>
    <name evidence="4" type="ORF">OsI_36323</name>
</gene>
<dbReference type="Pfam" id="PF23622">
    <property type="entry name" value="LRR_At1g61320_AtMIF1"/>
    <property type="match status" value="1"/>
</dbReference>
<dbReference type="SUPFAM" id="SSF81383">
    <property type="entry name" value="F-box domain"/>
    <property type="match status" value="1"/>
</dbReference>
<feature type="domain" description="At1g61320/AtMIF1 LRR" evidence="3">
    <location>
        <begin position="123"/>
        <end position="532"/>
    </location>
</feature>
<dbReference type="InterPro" id="IPR001810">
    <property type="entry name" value="F-box_dom"/>
</dbReference>
<evidence type="ECO:0000313" key="5">
    <source>
        <dbReference type="Proteomes" id="UP000007015"/>
    </source>
</evidence>
<evidence type="ECO:0000259" key="2">
    <source>
        <dbReference type="Pfam" id="PF00646"/>
    </source>
</evidence>
<dbReference type="AlphaFoldDB" id="B8BKU4"/>
<dbReference type="PANTHER" id="PTHR34145:SF38">
    <property type="entry name" value="EXPRESSED PROTEIN"/>
    <property type="match status" value="1"/>
</dbReference>
<protein>
    <recommendedName>
        <fullName evidence="6">F-box domain-containing protein</fullName>
    </recommendedName>
</protein>
<feature type="compositionally biased region" description="Basic and acidic residues" evidence="1">
    <location>
        <begin position="24"/>
        <end position="49"/>
    </location>
</feature>
<dbReference type="Gene3D" id="1.20.1280.50">
    <property type="match status" value="1"/>
</dbReference>
<dbReference type="InterPro" id="IPR036047">
    <property type="entry name" value="F-box-like_dom_sf"/>
</dbReference>
<keyword evidence="5" id="KW-1185">Reference proteome</keyword>
<dbReference type="PANTHER" id="PTHR34145">
    <property type="entry name" value="OS02G0105600 PROTEIN"/>
    <property type="match status" value="1"/>
</dbReference>
<dbReference type="InterPro" id="IPR053772">
    <property type="entry name" value="At1g61320/At1g61330-like"/>
</dbReference>
<dbReference type="Proteomes" id="UP000007015">
    <property type="component" value="Chromosome 11"/>
</dbReference>
<dbReference type="Gramene" id="BGIOSGA033888-TA">
    <property type="protein sequence ID" value="BGIOSGA033888-PA"/>
    <property type="gene ID" value="BGIOSGA033888"/>
</dbReference>
<dbReference type="CDD" id="cd09917">
    <property type="entry name" value="F-box_SF"/>
    <property type="match status" value="1"/>
</dbReference>
<dbReference type="Gene3D" id="3.80.10.10">
    <property type="entry name" value="Ribonuclease Inhibitor"/>
    <property type="match status" value="1"/>
</dbReference>